<name>A0AA36C8U7_9BILA</name>
<keyword evidence="2" id="KW-1185">Reference proteome</keyword>
<feature type="non-terminal residue" evidence="1">
    <location>
        <position position="162"/>
    </location>
</feature>
<organism evidence="1 2">
    <name type="scientific">Mesorhabditis spiculigera</name>
    <dbReference type="NCBI Taxonomy" id="96644"/>
    <lineage>
        <taxon>Eukaryota</taxon>
        <taxon>Metazoa</taxon>
        <taxon>Ecdysozoa</taxon>
        <taxon>Nematoda</taxon>
        <taxon>Chromadorea</taxon>
        <taxon>Rhabditida</taxon>
        <taxon>Rhabditina</taxon>
        <taxon>Rhabditomorpha</taxon>
        <taxon>Rhabditoidea</taxon>
        <taxon>Rhabditidae</taxon>
        <taxon>Mesorhabditinae</taxon>
        <taxon>Mesorhabditis</taxon>
    </lineage>
</organism>
<dbReference type="AlphaFoldDB" id="A0AA36C8U7"/>
<sequence>MKPVLRRIMNVGSCDYVVSSNHLFPRIRSLLGGRPDCCYIDEFDLPMDFFTDDVKKVARDAPGFVEMEWPEDNDAMAEVQEAFRRYVPVSKKPISVERDRQFLKKEKLGPVFSCNFYREAGCSAGLTIMVTVHLVHGADGKAYMGKYNYDVAITVMDNTHHE</sequence>
<dbReference type="EMBL" id="CATQJA010000888">
    <property type="protein sequence ID" value="CAJ0564513.1"/>
    <property type="molecule type" value="Genomic_DNA"/>
</dbReference>
<gene>
    <name evidence="1" type="ORF">MSPICULIGERA_LOCUS3187</name>
</gene>
<dbReference type="Proteomes" id="UP001177023">
    <property type="component" value="Unassembled WGS sequence"/>
</dbReference>
<protein>
    <submittedName>
        <fullName evidence="1">Uncharacterized protein</fullName>
    </submittedName>
</protein>
<reference evidence="1" key="1">
    <citation type="submission" date="2023-06" db="EMBL/GenBank/DDBJ databases">
        <authorList>
            <person name="Delattre M."/>
        </authorList>
    </citation>
    <scope>NUCLEOTIDE SEQUENCE</scope>
    <source>
        <strain evidence="1">AF72</strain>
    </source>
</reference>
<evidence type="ECO:0000313" key="2">
    <source>
        <dbReference type="Proteomes" id="UP001177023"/>
    </source>
</evidence>
<accession>A0AA36C8U7</accession>
<comment type="caution">
    <text evidence="1">The sequence shown here is derived from an EMBL/GenBank/DDBJ whole genome shotgun (WGS) entry which is preliminary data.</text>
</comment>
<proteinExistence type="predicted"/>
<evidence type="ECO:0000313" key="1">
    <source>
        <dbReference type="EMBL" id="CAJ0564513.1"/>
    </source>
</evidence>